<gene>
    <name evidence="1" type="ORF">EBT44_04250</name>
</gene>
<reference evidence="1" key="1">
    <citation type="submission" date="2018-10" db="EMBL/GenBank/DDBJ databases">
        <title>Iterative Subtractive Binning of Freshwater Chronoseries Metagenomes Recovers Nearly Complete Genomes from over Four Hundred Novel Species.</title>
        <authorList>
            <person name="Rodriguez-R L.M."/>
            <person name="Tsementzi D."/>
            <person name="Luo C."/>
            <person name="Konstantinidis K.T."/>
        </authorList>
    </citation>
    <scope>NUCLEOTIDE SEQUENCE</scope>
    <source>
        <strain evidence="1">WB5_2A_028</strain>
    </source>
</reference>
<dbReference type="AlphaFoldDB" id="A0A965LLB0"/>
<comment type="caution">
    <text evidence="1">The sequence shown here is derived from an EMBL/GenBank/DDBJ whole genome shotgun (WGS) entry which is preliminary data.</text>
</comment>
<dbReference type="InterPro" id="IPR007263">
    <property type="entry name" value="DCC1-like"/>
</dbReference>
<organism evidence="1 2">
    <name type="scientific">Candidatus Fonsibacter lacus</name>
    <dbReference type="NCBI Taxonomy" id="2576439"/>
    <lineage>
        <taxon>Bacteria</taxon>
        <taxon>Pseudomonadati</taxon>
        <taxon>Pseudomonadota</taxon>
        <taxon>Alphaproteobacteria</taxon>
        <taxon>Candidatus Pelagibacterales</taxon>
        <taxon>Candidatus Pelagibacterales incertae sedis</taxon>
        <taxon>Candidatus Fonsibacter</taxon>
    </lineage>
</organism>
<protein>
    <submittedName>
        <fullName evidence="1">DUF393 domain-containing protein</fullName>
    </submittedName>
</protein>
<evidence type="ECO:0000313" key="1">
    <source>
        <dbReference type="EMBL" id="NBR94031.1"/>
    </source>
</evidence>
<name>A0A965LLB0_9PROT</name>
<dbReference type="GO" id="GO:0015035">
    <property type="term" value="F:protein-disulfide reductase activity"/>
    <property type="evidence" value="ECO:0007669"/>
    <property type="project" value="InterPro"/>
</dbReference>
<sequence>MEFARFPSAAFRISTAASSIRALLLVMGASERNKEISRAREMIEKSENQLIVIYDGECDFCSECISWLQRKLEIRAIPFQSADLPKFGLSYDRCSKEVVVVDKKRVLGGSSAVIYLLRARKNLFLARLLRLSGPLAEIGYRWVANHRDSALIRFTTKLLRQGRMKILPSTE</sequence>
<evidence type="ECO:0000313" key="2">
    <source>
        <dbReference type="Proteomes" id="UP000740727"/>
    </source>
</evidence>
<accession>A0A965LLB0</accession>
<dbReference type="Pfam" id="PF04134">
    <property type="entry name" value="DCC1-like"/>
    <property type="match status" value="1"/>
</dbReference>
<dbReference type="EMBL" id="RFXN01000048">
    <property type="protein sequence ID" value="NBR94031.1"/>
    <property type="molecule type" value="Genomic_DNA"/>
</dbReference>
<proteinExistence type="predicted"/>
<dbReference type="Proteomes" id="UP000740727">
    <property type="component" value="Unassembled WGS sequence"/>
</dbReference>